<dbReference type="KEGG" id="tta:Theth_1423"/>
<gene>
    <name evidence="1" type="ORF">Theth_1423</name>
</gene>
<dbReference type="AlphaFoldDB" id="F7YUK9"/>
<dbReference type="HOGENOM" id="CLU_036488_1_0_0"/>
<dbReference type="OrthoDB" id="8950502at2"/>
<sequence precursor="true">MRKTIIFFTMVLLTTLLIAQELFDYVKSKINVSYQIVLEKITEAGTKLIHVVLKSQTWQNIDWVHDVLIVIPNEVVYPKFGVLVITGDFDPTKAKDLEDYVWIADKFSAPMIVFGDVPNQPIYGLREDDLIAHTLVEYRKTGDLTLPLLFPMTTSAVAAMNLAQELLGVEKFFVTGASKRGWTTWLTAVVDERVFAIAPIVFDMLNFPAQYRQQLTMYEKFSDSLRPYVERGVMEWITEEVGQRLIRMLDPFSYRDKLTMPKYIINATNDEYWTIYSSMLYFFDLPGKNYLLYVPNNPHGIRNIPMVVENASNFFKLVVENKLPVFEFSISNSKITVKHSDLIKEIYVWRAVSNVTDFRKSIWMRIPLELIDGFYTADLMPPEGRHIAYYVEAIFEVEGVRISLCTPAVYK</sequence>
<name>F7YUK9_9THEM</name>
<dbReference type="InterPro" id="IPR029058">
    <property type="entry name" value="AB_hydrolase_fold"/>
</dbReference>
<dbReference type="PIRSF" id="PIRSF014728">
    <property type="entry name" value="PqaA"/>
    <property type="match status" value="1"/>
</dbReference>
<dbReference type="PATRIC" id="fig|688269.3.peg.1471"/>
<dbReference type="RefSeq" id="WP_013932696.1">
    <property type="nucleotide sequence ID" value="NC_015707.1"/>
</dbReference>
<keyword evidence="2" id="KW-1185">Reference proteome</keyword>
<dbReference type="PANTHER" id="PTHR31497:SF0">
    <property type="entry name" value="AUTOCRINE PROLIFERATION REPRESSOR PROTEIN A"/>
    <property type="match status" value="1"/>
</dbReference>
<organism evidence="1 2">
    <name type="scientific">Pseudothermotoga thermarum DSM 5069</name>
    <dbReference type="NCBI Taxonomy" id="688269"/>
    <lineage>
        <taxon>Bacteria</taxon>
        <taxon>Thermotogati</taxon>
        <taxon>Thermotogota</taxon>
        <taxon>Thermotogae</taxon>
        <taxon>Thermotogales</taxon>
        <taxon>Thermotogaceae</taxon>
        <taxon>Pseudothermotoga</taxon>
    </lineage>
</organism>
<dbReference type="Pfam" id="PF10142">
    <property type="entry name" value="PhoPQ_related"/>
    <property type="match status" value="1"/>
</dbReference>
<accession>F7YUK9</accession>
<dbReference type="eggNOG" id="COG4287">
    <property type="taxonomic scope" value="Bacteria"/>
</dbReference>
<proteinExistence type="predicted"/>
<dbReference type="STRING" id="688269.Theth_1423"/>
<protein>
    <submittedName>
        <fullName evidence="1">PhoPQ-activated pathogenicity-related protein PqaA type</fullName>
    </submittedName>
</protein>
<dbReference type="Proteomes" id="UP000006804">
    <property type="component" value="Chromosome"/>
</dbReference>
<dbReference type="SUPFAM" id="SSF53474">
    <property type="entry name" value="alpha/beta-Hydrolases"/>
    <property type="match status" value="1"/>
</dbReference>
<evidence type="ECO:0000313" key="2">
    <source>
        <dbReference type="Proteomes" id="UP000006804"/>
    </source>
</evidence>
<reference evidence="1 2" key="1">
    <citation type="submission" date="2010-11" db="EMBL/GenBank/DDBJ databases">
        <title>The complete genome of Thermotoga thermarum DSM 5069.</title>
        <authorList>
            <consortium name="US DOE Joint Genome Institute (JGI-PGF)"/>
            <person name="Lucas S."/>
            <person name="Copeland A."/>
            <person name="Lapidus A."/>
            <person name="Bruce D."/>
            <person name="Goodwin L."/>
            <person name="Pitluck S."/>
            <person name="Kyrpides N."/>
            <person name="Mavromatis K."/>
            <person name="Ivanova N."/>
            <person name="Zeytun A."/>
            <person name="Brettin T."/>
            <person name="Detter J.C."/>
            <person name="Tapia R."/>
            <person name="Han C."/>
            <person name="Land M."/>
            <person name="Hauser L."/>
            <person name="Markowitz V."/>
            <person name="Cheng J.-F."/>
            <person name="Hugenholtz P."/>
            <person name="Woyke T."/>
            <person name="Wu D."/>
            <person name="Spring S."/>
            <person name="Schroeder M."/>
            <person name="Brambilla E."/>
            <person name="Klenk H.-P."/>
            <person name="Eisen J.A."/>
        </authorList>
    </citation>
    <scope>NUCLEOTIDE SEQUENCE [LARGE SCALE GENOMIC DNA]</scope>
    <source>
        <strain evidence="1 2">DSM 5069</strain>
    </source>
</reference>
<dbReference type="PANTHER" id="PTHR31497">
    <property type="entry name" value="AUTOCRINE PROLIFERATION REPRESSOR PROTEIN A"/>
    <property type="match status" value="1"/>
</dbReference>
<dbReference type="EMBL" id="CP002351">
    <property type="protein sequence ID" value="AEH51482.1"/>
    <property type="molecule type" value="Genomic_DNA"/>
</dbReference>
<dbReference type="Gene3D" id="3.40.50.1820">
    <property type="entry name" value="alpha/beta hydrolase"/>
    <property type="match status" value="1"/>
</dbReference>
<evidence type="ECO:0000313" key="1">
    <source>
        <dbReference type="EMBL" id="AEH51482.1"/>
    </source>
</evidence>
<dbReference type="InterPro" id="IPR009199">
    <property type="entry name" value="PhoPQ-act_pathogen-rel_PqaA"/>
</dbReference>